<dbReference type="AlphaFoldDB" id="A0A2R5FMN1"/>
<gene>
    <name evidence="2" type="ORF">NIES4072_11730</name>
</gene>
<dbReference type="GO" id="GO:0016491">
    <property type="term" value="F:oxidoreductase activity"/>
    <property type="evidence" value="ECO:0007669"/>
    <property type="project" value="InterPro"/>
</dbReference>
<dbReference type="EMBL" id="BDUD01000001">
    <property type="protein sequence ID" value="GBG17513.1"/>
    <property type="molecule type" value="Genomic_DNA"/>
</dbReference>
<sequence>MRKSYLDNTSIAEYLEQAKINPILQKMLYVAYTTEYGREAAEQSCLNLVFLIGTNTDTFSVYGESDERYTIRGGNEQVPRLLADYLGNAIQTDTELEAICIRPDGRYRVSLRSGYRTFERTYERILLTLPFSTL</sequence>
<feature type="domain" description="Amine oxidase" evidence="1">
    <location>
        <begin position="61"/>
        <end position="134"/>
    </location>
</feature>
<organism evidence="2 3">
    <name type="scientific">Nostoc commune NIES-4072</name>
    <dbReference type="NCBI Taxonomy" id="2005467"/>
    <lineage>
        <taxon>Bacteria</taxon>
        <taxon>Bacillati</taxon>
        <taxon>Cyanobacteriota</taxon>
        <taxon>Cyanophyceae</taxon>
        <taxon>Nostocales</taxon>
        <taxon>Nostocaceae</taxon>
        <taxon>Nostoc</taxon>
    </lineage>
</organism>
<dbReference type="Proteomes" id="UP000245124">
    <property type="component" value="Unassembled WGS sequence"/>
</dbReference>
<comment type="caution">
    <text evidence="2">The sequence shown here is derived from an EMBL/GenBank/DDBJ whole genome shotgun (WGS) entry which is preliminary data.</text>
</comment>
<evidence type="ECO:0000259" key="1">
    <source>
        <dbReference type="Pfam" id="PF01593"/>
    </source>
</evidence>
<evidence type="ECO:0000313" key="2">
    <source>
        <dbReference type="EMBL" id="GBG17513.1"/>
    </source>
</evidence>
<dbReference type="Gene3D" id="1.10.405.10">
    <property type="entry name" value="Guanine Nucleotide Dissociation Inhibitor, domain 1"/>
    <property type="match status" value="1"/>
</dbReference>
<dbReference type="Pfam" id="PF01593">
    <property type="entry name" value="Amino_oxidase"/>
    <property type="match status" value="1"/>
</dbReference>
<name>A0A2R5FMN1_NOSCO</name>
<dbReference type="InterPro" id="IPR036188">
    <property type="entry name" value="FAD/NAD-bd_sf"/>
</dbReference>
<dbReference type="InterPro" id="IPR002937">
    <property type="entry name" value="Amino_oxidase"/>
</dbReference>
<proteinExistence type="predicted"/>
<dbReference type="Gene3D" id="3.50.50.60">
    <property type="entry name" value="FAD/NAD(P)-binding domain"/>
    <property type="match status" value="1"/>
</dbReference>
<keyword evidence="3" id="KW-1185">Reference proteome</keyword>
<evidence type="ECO:0000313" key="3">
    <source>
        <dbReference type="Proteomes" id="UP000245124"/>
    </source>
</evidence>
<dbReference type="SUPFAM" id="SSF51905">
    <property type="entry name" value="FAD/NAD(P)-binding domain"/>
    <property type="match status" value="1"/>
</dbReference>
<dbReference type="RefSeq" id="WP_181373905.1">
    <property type="nucleotide sequence ID" value="NZ_BDUD01000001.1"/>
</dbReference>
<protein>
    <submittedName>
        <fullName evidence="2">Amine oxidase (Flavin-containing)</fullName>
    </submittedName>
</protein>
<accession>A0A2R5FMN1</accession>
<reference evidence="2 3" key="1">
    <citation type="submission" date="2017-06" db="EMBL/GenBank/DDBJ databases">
        <title>Genome sequencing of cyanobaciteial culture collection at National Institute for Environmental Studies (NIES).</title>
        <authorList>
            <person name="Hirose Y."/>
            <person name="Shimura Y."/>
            <person name="Fujisawa T."/>
            <person name="Nakamura Y."/>
            <person name="Kawachi M."/>
        </authorList>
    </citation>
    <scope>NUCLEOTIDE SEQUENCE [LARGE SCALE GENOMIC DNA]</scope>
    <source>
        <strain evidence="2 3">NIES-4072</strain>
    </source>
</reference>